<protein>
    <submittedName>
        <fullName evidence="4">Twin-arginine translocation pathway signal</fullName>
    </submittedName>
</protein>
<keyword evidence="3" id="KW-0812">Transmembrane</keyword>
<dbReference type="STRING" id="1797.RMCT_0949"/>
<dbReference type="RefSeq" id="WP_003927038.1">
    <property type="nucleotide sequence ID" value="NZ_BCTB01000004.1"/>
</dbReference>
<dbReference type="PANTHER" id="PTHR37042:SF4">
    <property type="entry name" value="OUTER MEMBRANE PROTEIN RV1973"/>
    <property type="match status" value="1"/>
</dbReference>
<dbReference type="Proteomes" id="UP000069654">
    <property type="component" value="Unassembled WGS sequence"/>
</dbReference>
<reference evidence="5" key="2">
    <citation type="submission" date="2016-02" db="EMBL/GenBank/DDBJ databases">
        <title>Draft genome sequence of five rapidly growing Mycobacterium species.</title>
        <authorList>
            <person name="Katahira K."/>
            <person name="Gotou Y."/>
            <person name="Iida K."/>
            <person name="Ogura Y."/>
            <person name="Hayashi T."/>
        </authorList>
    </citation>
    <scope>NUCLEOTIDE SEQUENCE [LARGE SCALE GENOMIC DNA]</scope>
    <source>
        <strain evidence="5">JCM6362</strain>
    </source>
</reference>
<name>A0A100XCN1_MYCTH</name>
<evidence type="ECO:0000256" key="2">
    <source>
        <dbReference type="ARBA" id="ARBA00023136"/>
    </source>
</evidence>
<dbReference type="EMBL" id="BCTB01000004">
    <property type="protein sequence ID" value="GAT13978.1"/>
    <property type="molecule type" value="Genomic_DNA"/>
</dbReference>
<feature type="transmembrane region" description="Helical" evidence="3">
    <location>
        <begin position="54"/>
        <end position="72"/>
    </location>
</feature>
<comment type="caution">
    <text evidence="4">The sequence shown here is derived from an EMBL/GenBank/DDBJ whole genome shotgun (WGS) entry which is preliminary data.</text>
</comment>
<evidence type="ECO:0000256" key="1">
    <source>
        <dbReference type="ARBA" id="ARBA00004370"/>
    </source>
</evidence>
<proteinExistence type="predicted"/>
<evidence type="ECO:0000313" key="5">
    <source>
        <dbReference type="Proteomes" id="UP000069654"/>
    </source>
</evidence>
<reference evidence="4 5" key="1">
    <citation type="journal article" date="2016" name="Genome Announc.">
        <title>Draft Genome Sequences of Five Rapidly Growing Mycobacterium Species, M. thermoresistibile, M. fortuitum subsp. acetamidolyticum, M. canariasense, M. brisbanense, and M. novocastrense.</title>
        <authorList>
            <person name="Katahira K."/>
            <person name="Ogura Y."/>
            <person name="Gotoh Y."/>
            <person name="Hayashi T."/>
        </authorList>
    </citation>
    <scope>NUCLEOTIDE SEQUENCE [LARGE SCALE GENOMIC DNA]</scope>
    <source>
        <strain evidence="4 5">JCM6362</strain>
    </source>
</reference>
<evidence type="ECO:0000256" key="3">
    <source>
        <dbReference type="SAM" id="Phobius"/>
    </source>
</evidence>
<dbReference type="PANTHER" id="PTHR37042">
    <property type="entry name" value="OUTER MEMBRANE PROTEIN RV1973"/>
    <property type="match status" value="1"/>
</dbReference>
<sequence>MTDEVKHTADTTEKAGGVAVGVADEAVAAAPDTPGDNGRDRTAWRAVLKEPSGLILLIVALVAAAAVTASLWKFQYRLDVQTNTDAAQVAVDAATEGTIALLSYAPETLQEDFAAAKEHLTGEFLDYYTEFTDTVVTPAAMEKQVSTSANVVKAAISEIHPDSAVVLVFLNQMTTSKENPDGAFAASSVKVGLKKVDGRWLIEAFDPV</sequence>
<organism evidence="4 5">
    <name type="scientific">Mycolicibacterium thermoresistibile</name>
    <name type="common">Mycobacterium thermoresistibile</name>
    <dbReference type="NCBI Taxonomy" id="1797"/>
    <lineage>
        <taxon>Bacteria</taxon>
        <taxon>Bacillati</taxon>
        <taxon>Actinomycetota</taxon>
        <taxon>Actinomycetes</taxon>
        <taxon>Mycobacteriales</taxon>
        <taxon>Mycobacteriaceae</taxon>
        <taxon>Mycolicibacterium</taxon>
    </lineage>
</organism>
<evidence type="ECO:0000313" key="4">
    <source>
        <dbReference type="EMBL" id="GAT13978.1"/>
    </source>
</evidence>
<dbReference type="GO" id="GO:0016020">
    <property type="term" value="C:membrane"/>
    <property type="evidence" value="ECO:0007669"/>
    <property type="project" value="UniProtKB-SubCell"/>
</dbReference>
<accession>A0A100XCN1</accession>
<dbReference type="AlphaFoldDB" id="A0A100XCN1"/>
<keyword evidence="3" id="KW-1133">Transmembrane helix</keyword>
<comment type="subcellular location">
    <subcellularLocation>
        <location evidence="1">Membrane</location>
    </subcellularLocation>
</comment>
<keyword evidence="2 3" id="KW-0472">Membrane</keyword>
<dbReference type="OMA" id="YTQFTTD"/>
<gene>
    <name evidence="4" type="ORF">RMCT_0949</name>
</gene>